<dbReference type="GO" id="GO:0015031">
    <property type="term" value="P:protein transport"/>
    <property type="evidence" value="ECO:0007669"/>
    <property type="project" value="TreeGrafter"/>
</dbReference>
<dbReference type="Pfam" id="PF02752">
    <property type="entry name" value="Arrestin_C"/>
    <property type="match status" value="1"/>
</dbReference>
<name>A0A1R2BZZ9_9CILI</name>
<organism evidence="2 3">
    <name type="scientific">Stentor coeruleus</name>
    <dbReference type="NCBI Taxonomy" id="5963"/>
    <lineage>
        <taxon>Eukaryota</taxon>
        <taxon>Sar</taxon>
        <taxon>Alveolata</taxon>
        <taxon>Ciliophora</taxon>
        <taxon>Postciliodesmatophora</taxon>
        <taxon>Heterotrichea</taxon>
        <taxon>Heterotrichida</taxon>
        <taxon>Stentoridae</taxon>
        <taxon>Stentor</taxon>
    </lineage>
</organism>
<protein>
    <recommendedName>
        <fullName evidence="1">Arrestin C-terminal-like domain-containing protein</fullName>
    </recommendedName>
</protein>
<evidence type="ECO:0000313" key="2">
    <source>
        <dbReference type="EMBL" id="OMJ82329.1"/>
    </source>
</evidence>
<keyword evidence="3" id="KW-1185">Reference proteome</keyword>
<dbReference type="GO" id="GO:0005737">
    <property type="term" value="C:cytoplasm"/>
    <property type="evidence" value="ECO:0007669"/>
    <property type="project" value="TreeGrafter"/>
</dbReference>
<dbReference type="AlphaFoldDB" id="A0A1R2BZZ9"/>
<sequence>MGVILAKSNRIEGPRLELNRQVFSCGDIIEGIIHFSLSEEIPPSILEILFKGKEKIYWRLELIDESKYLKYEKCYECHLKYIVMKWDHSILPGVYRIPFKFKTQKCIAGSFKYNDYLNSAYVCYTILAKLYNEKKCFKGKMNVRMINIPTTLKQNVSLAKNIYWCHSEKGNLEFALKLLKDTFSNNEPIEFFVDIDNTNGSLAVSKIAAKLSYCLRIRNNYDLNEIKKNLRKKKYSVNVNPREKLDSNTAKFSIDLGSISNNIINIHSVQTNKIQCIFFLKVKIIVRGSCKFCIKENTIELPIIIAPALVIEHKDQPNAIVQPPGWNPNIYDIVDLEFDSKYEVRAPEDPSEDKDGKILICKNLNKEKK</sequence>
<dbReference type="EMBL" id="MPUH01000344">
    <property type="protein sequence ID" value="OMJ82329.1"/>
    <property type="molecule type" value="Genomic_DNA"/>
</dbReference>
<dbReference type="PANTHER" id="PTHR11188:SF17">
    <property type="entry name" value="FI21816P1"/>
    <property type="match status" value="1"/>
</dbReference>
<dbReference type="PANTHER" id="PTHR11188">
    <property type="entry name" value="ARRESTIN DOMAIN CONTAINING PROTEIN"/>
    <property type="match status" value="1"/>
</dbReference>
<evidence type="ECO:0000313" key="3">
    <source>
        <dbReference type="Proteomes" id="UP000187209"/>
    </source>
</evidence>
<comment type="caution">
    <text evidence="2">The sequence shown here is derived from an EMBL/GenBank/DDBJ whole genome shotgun (WGS) entry which is preliminary data.</text>
</comment>
<proteinExistence type="predicted"/>
<feature type="domain" description="Arrestin C-terminal-like" evidence="1">
    <location>
        <begin position="169"/>
        <end position="305"/>
    </location>
</feature>
<gene>
    <name evidence="2" type="ORF">SteCoe_16988</name>
</gene>
<dbReference type="Gene3D" id="2.60.40.640">
    <property type="match status" value="2"/>
</dbReference>
<evidence type="ECO:0000259" key="1">
    <source>
        <dbReference type="Pfam" id="PF02752"/>
    </source>
</evidence>
<dbReference type="Proteomes" id="UP000187209">
    <property type="component" value="Unassembled WGS sequence"/>
</dbReference>
<dbReference type="OrthoDB" id="289830at2759"/>
<reference evidence="2 3" key="1">
    <citation type="submission" date="2016-11" db="EMBL/GenBank/DDBJ databases">
        <title>The macronuclear genome of Stentor coeruleus: a giant cell with tiny introns.</title>
        <authorList>
            <person name="Slabodnick M."/>
            <person name="Ruby J.G."/>
            <person name="Reiff S.B."/>
            <person name="Swart E.C."/>
            <person name="Gosai S."/>
            <person name="Prabakaran S."/>
            <person name="Witkowska E."/>
            <person name="Larue G.E."/>
            <person name="Fisher S."/>
            <person name="Freeman R.M."/>
            <person name="Gunawardena J."/>
            <person name="Chu W."/>
            <person name="Stover N.A."/>
            <person name="Gregory B.D."/>
            <person name="Nowacki M."/>
            <person name="Derisi J."/>
            <person name="Roy S.W."/>
            <person name="Marshall W.F."/>
            <person name="Sood P."/>
        </authorList>
    </citation>
    <scope>NUCLEOTIDE SEQUENCE [LARGE SCALE GENOMIC DNA]</scope>
    <source>
        <strain evidence="2">WM001</strain>
    </source>
</reference>
<accession>A0A1R2BZZ9</accession>
<dbReference type="InterPro" id="IPR011022">
    <property type="entry name" value="Arrestin_C-like"/>
</dbReference>
<dbReference type="InterPro" id="IPR050357">
    <property type="entry name" value="Arrestin_domain-protein"/>
</dbReference>
<dbReference type="InterPro" id="IPR014752">
    <property type="entry name" value="Arrestin-like_C"/>
</dbReference>